<comment type="subcellular location">
    <subcellularLocation>
        <location evidence="12">Cell inner membrane</location>
        <topology evidence="12">Lipid-anchor</topology>
        <orientation evidence="12">Periplasmic side</orientation>
    </subcellularLocation>
</comment>
<evidence type="ECO:0000256" key="10">
    <source>
        <dbReference type="PIRNR" id="PIRNR006268"/>
    </source>
</evidence>
<keyword evidence="12" id="KW-1003">Cell membrane</keyword>
<dbReference type="SUPFAM" id="SSF143631">
    <property type="entry name" value="ApbE-like"/>
    <property type="match status" value="1"/>
</dbReference>
<evidence type="ECO:0000256" key="11">
    <source>
        <dbReference type="PIRSR" id="PIRSR006268-2"/>
    </source>
</evidence>
<organism evidence="13 14">
    <name type="scientific">Nonlabens spongiae</name>
    <dbReference type="NCBI Taxonomy" id="331648"/>
    <lineage>
        <taxon>Bacteria</taxon>
        <taxon>Pseudomonadati</taxon>
        <taxon>Bacteroidota</taxon>
        <taxon>Flavobacteriia</taxon>
        <taxon>Flavobacteriales</taxon>
        <taxon>Flavobacteriaceae</taxon>
        <taxon>Nonlabens</taxon>
    </lineage>
</organism>
<name>A0A1W6MJQ9_9FLAO</name>
<evidence type="ECO:0000313" key="14">
    <source>
        <dbReference type="Proteomes" id="UP000193431"/>
    </source>
</evidence>
<keyword evidence="3 10" id="KW-0285">Flavoprotein</keyword>
<evidence type="ECO:0000256" key="8">
    <source>
        <dbReference type="ARBA" id="ARBA00031306"/>
    </source>
</evidence>
<keyword evidence="5 10" id="KW-0479">Metal-binding</keyword>
<dbReference type="AlphaFoldDB" id="A0A1W6MJQ9"/>
<dbReference type="PANTHER" id="PTHR30040:SF2">
    <property type="entry name" value="FAD:PROTEIN FMN TRANSFERASE"/>
    <property type="match status" value="1"/>
</dbReference>
<keyword evidence="4 10" id="KW-0808">Transferase</keyword>
<evidence type="ECO:0000256" key="7">
    <source>
        <dbReference type="ARBA" id="ARBA00022842"/>
    </source>
</evidence>
<feature type="signal peptide" evidence="12">
    <location>
        <begin position="1"/>
        <end position="20"/>
    </location>
</feature>
<evidence type="ECO:0000256" key="1">
    <source>
        <dbReference type="ARBA" id="ARBA00011955"/>
    </source>
</evidence>
<keyword evidence="12" id="KW-0732">Signal</keyword>
<dbReference type="Gene3D" id="3.10.520.10">
    <property type="entry name" value="ApbE-like domains"/>
    <property type="match status" value="1"/>
</dbReference>
<keyword evidence="12" id="KW-0997">Cell inner membrane</keyword>
<accession>A0A1W6MJQ9</accession>
<dbReference type="InterPro" id="IPR003374">
    <property type="entry name" value="ApbE-like_sf"/>
</dbReference>
<dbReference type="PIRSF" id="PIRSF006268">
    <property type="entry name" value="ApbE"/>
    <property type="match status" value="1"/>
</dbReference>
<dbReference type="GO" id="GO:0016740">
    <property type="term" value="F:transferase activity"/>
    <property type="evidence" value="ECO:0007669"/>
    <property type="project" value="UniProtKB-UniRule"/>
</dbReference>
<protein>
    <recommendedName>
        <fullName evidence="2 10">FAD:protein FMN transferase</fullName>
        <ecNumber evidence="1 10">2.7.1.180</ecNumber>
    </recommendedName>
    <alternativeName>
        <fullName evidence="8 10">Flavin transferase</fullName>
    </alternativeName>
</protein>
<evidence type="ECO:0000256" key="3">
    <source>
        <dbReference type="ARBA" id="ARBA00022630"/>
    </source>
</evidence>
<evidence type="ECO:0000313" key="13">
    <source>
        <dbReference type="EMBL" id="ARN77845.1"/>
    </source>
</evidence>
<comment type="similarity">
    <text evidence="10 12">Belongs to the ApbE family.</text>
</comment>
<dbReference type="GO" id="GO:0005886">
    <property type="term" value="C:plasma membrane"/>
    <property type="evidence" value="ECO:0007669"/>
    <property type="project" value="UniProtKB-SubCell"/>
</dbReference>
<dbReference type="GO" id="GO:0046872">
    <property type="term" value="F:metal ion binding"/>
    <property type="evidence" value="ECO:0007669"/>
    <property type="project" value="UniProtKB-UniRule"/>
</dbReference>
<evidence type="ECO:0000256" key="6">
    <source>
        <dbReference type="ARBA" id="ARBA00022827"/>
    </source>
</evidence>
<evidence type="ECO:0000256" key="4">
    <source>
        <dbReference type="ARBA" id="ARBA00022679"/>
    </source>
</evidence>
<feature type="binding site" evidence="11">
    <location>
        <position position="299"/>
    </location>
    <ligand>
        <name>Mg(2+)</name>
        <dbReference type="ChEBI" id="CHEBI:18420"/>
    </ligand>
</feature>
<comment type="catalytic activity">
    <reaction evidence="9 10 12">
        <text>L-threonyl-[protein] + FAD = FMN-L-threonyl-[protein] + AMP + H(+)</text>
        <dbReference type="Rhea" id="RHEA:36847"/>
        <dbReference type="Rhea" id="RHEA-COMP:11060"/>
        <dbReference type="Rhea" id="RHEA-COMP:11061"/>
        <dbReference type="ChEBI" id="CHEBI:15378"/>
        <dbReference type="ChEBI" id="CHEBI:30013"/>
        <dbReference type="ChEBI" id="CHEBI:57692"/>
        <dbReference type="ChEBI" id="CHEBI:74257"/>
        <dbReference type="ChEBI" id="CHEBI:456215"/>
        <dbReference type="EC" id="2.7.1.180"/>
    </reaction>
</comment>
<feature type="binding site" evidence="11">
    <location>
        <position position="303"/>
    </location>
    <ligand>
        <name>Mg(2+)</name>
        <dbReference type="ChEBI" id="CHEBI:18420"/>
    </ligand>
</feature>
<reference evidence="13 14" key="1">
    <citation type="submission" date="2016-11" db="EMBL/GenBank/DDBJ databases">
        <title>Trade-off between light-utilization and light-protection in marine flavobacteria.</title>
        <authorList>
            <person name="Kumagai Y."/>
        </authorList>
    </citation>
    <scope>NUCLEOTIDE SEQUENCE [LARGE SCALE GENOMIC DNA]</scope>
    <source>
        <strain evidence="13 14">JCM 13191</strain>
    </source>
</reference>
<dbReference type="PANTHER" id="PTHR30040">
    <property type="entry name" value="THIAMINE BIOSYNTHESIS LIPOPROTEIN APBE"/>
    <property type="match status" value="1"/>
</dbReference>
<keyword evidence="12" id="KW-0449">Lipoprotein</keyword>
<feature type="binding site" evidence="11">
    <location>
        <position position="180"/>
    </location>
    <ligand>
        <name>Mg(2+)</name>
        <dbReference type="ChEBI" id="CHEBI:18420"/>
    </ligand>
</feature>
<evidence type="ECO:0000256" key="12">
    <source>
        <dbReference type="RuleBase" id="RU363002"/>
    </source>
</evidence>
<keyword evidence="6 10" id="KW-0274">FAD</keyword>
<comment type="function">
    <text evidence="12">Flavin transferase that catalyzes the transfer of the FMN moiety of FAD and its covalent binding to the hydroxyl group of a threonine residue in a target flavoprotein.</text>
</comment>
<feature type="chain" id="PRO_5011813398" description="FAD:protein FMN transferase" evidence="12">
    <location>
        <begin position="21"/>
        <end position="352"/>
    </location>
</feature>
<dbReference type="EMBL" id="CP019344">
    <property type="protein sequence ID" value="ARN77845.1"/>
    <property type="molecule type" value="Genomic_DNA"/>
</dbReference>
<dbReference type="InterPro" id="IPR024932">
    <property type="entry name" value="ApbE"/>
</dbReference>
<dbReference type="Proteomes" id="UP000193431">
    <property type="component" value="Chromosome"/>
</dbReference>
<keyword evidence="7 10" id="KW-0460">Magnesium</keyword>
<comment type="cofactor">
    <cofactor evidence="11">
        <name>Mg(2+)</name>
        <dbReference type="ChEBI" id="CHEBI:18420"/>
    </cofactor>
    <cofactor evidence="11">
        <name>Mn(2+)</name>
        <dbReference type="ChEBI" id="CHEBI:29035"/>
    </cofactor>
    <text evidence="11">Magnesium. Can also use manganese.</text>
</comment>
<keyword evidence="14" id="KW-1185">Reference proteome</keyword>
<evidence type="ECO:0000256" key="2">
    <source>
        <dbReference type="ARBA" id="ARBA00016337"/>
    </source>
</evidence>
<dbReference type="RefSeq" id="WP_245833679.1">
    <property type="nucleotide sequence ID" value="NZ_CP019344.1"/>
</dbReference>
<sequence>MKIKYSIFTLLMIVALASSCKNDKQATTGIEAQRFQGNAIGTTYSIIVFDQNEIQIQEEIDSIIEMFNQSMSTWVTNSLINKFNDGQDSVLVGKPFREVFNQAGTVYEDTKGYFDPTVGNLVNSYGFGADGSKEEIPTESYLDSLKQFVGFKKLRLLASEKKDSFYLTSEVKGVYLEFNAIGKGTLVDYLGRLLDQKGIENYLVEVGGEVVGRGQNIEKNQPWAIGIDDPKQKPGERTYLTVVNLKDRAMAGSGNYRKNKVDPETGFTYVHTVNPITGEARPSQVLGVNVIAKNCTLADGYATAFMAMPLEISKDLIHTISEIDVLLMYMDNNGLLRFEMTEGFKQSLKQPV</sequence>
<dbReference type="STRING" id="331648.BST97_07425"/>
<evidence type="ECO:0000256" key="9">
    <source>
        <dbReference type="ARBA" id="ARBA00048540"/>
    </source>
</evidence>
<dbReference type="Pfam" id="PF02424">
    <property type="entry name" value="ApbE"/>
    <property type="match status" value="1"/>
</dbReference>
<keyword evidence="12" id="KW-0472">Membrane</keyword>
<gene>
    <name evidence="13" type="ORF">BST97_07425</name>
</gene>
<dbReference type="EC" id="2.7.1.180" evidence="1 10"/>
<dbReference type="PROSITE" id="PS51257">
    <property type="entry name" value="PROKAR_LIPOPROTEIN"/>
    <property type="match status" value="1"/>
</dbReference>
<evidence type="ECO:0000256" key="5">
    <source>
        <dbReference type="ARBA" id="ARBA00022723"/>
    </source>
</evidence>
<proteinExistence type="inferred from homology"/>